<comment type="caution">
    <text evidence="6">Lacks conserved residue(s) required for the propagation of feature annotation.</text>
</comment>
<sequence>MHPIILASASPRRQDLLTMLGLEFKVIASSFEERAKLDPAAPPAEQVVTTARGKAEEVFRLTASVPETADSLVIGADTIVVLDGEVLGKPADQAEARRMLKTLSGRWHQVFTGLALLHREKTLTAYEMTRVHFRPLTDREIDAYLRTGEPMDKAGAYGIQGLGAIFVDRIEGCFYNVMGLPVPRLALLLKEYGINLPEVKTLVGTGD</sequence>
<dbReference type="PANTHER" id="PTHR43213:SF5">
    <property type="entry name" value="BIFUNCTIONAL DTTP_UTP PYROPHOSPHATASE_METHYLTRANSFERASE PROTEIN-RELATED"/>
    <property type="match status" value="1"/>
</dbReference>
<dbReference type="NCBIfam" id="TIGR00172">
    <property type="entry name" value="maf"/>
    <property type="match status" value="1"/>
</dbReference>
<dbReference type="AlphaFoldDB" id="A0A8J6HSR8"/>
<keyword evidence="5 6" id="KW-0546">Nucleotide metabolism</keyword>
<evidence type="ECO:0000256" key="2">
    <source>
        <dbReference type="ARBA" id="ARBA00004496"/>
    </source>
</evidence>
<feature type="site" description="Important for substrate specificity" evidence="6">
    <location>
        <position position="160"/>
    </location>
</feature>
<dbReference type="Gene3D" id="3.90.950.10">
    <property type="match status" value="1"/>
</dbReference>
<comment type="catalytic activity">
    <reaction evidence="6">
        <text>dTTP + H2O = dTMP + diphosphate + H(+)</text>
        <dbReference type="Rhea" id="RHEA:28534"/>
        <dbReference type="ChEBI" id="CHEBI:15377"/>
        <dbReference type="ChEBI" id="CHEBI:15378"/>
        <dbReference type="ChEBI" id="CHEBI:33019"/>
        <dbReference type="ChEBI" id="CHEBI:37568"/>
        <dbReference type="ChEBI" id="CHEBI:63528"/>
        <dbReference type="EC" id="3.6.1.9"/>
    </reaction>
</comment>
<comment type="similarity">
    <text evidence="6">Belongs to the Maf family. YhdE subfamily.</text>
</comment>
<dbReference type="GO" id="GO:0047429">
    <property type="term" value="F:nucleoside triphosphate diphosphatase activity"/>
    <property type="evidence" value="ECO:0007669"/>
    <property type="project" value="UniProtKB-EC"/>
</dbReference>
<comment type="catalytic activity">
    <reaction evidence="6">
        <text>UTP + H2O = UMP + diphosphate + H(+)</text>
        <dbReference type="Rhea" id="RHEA:29395"/>
        <dbReference type="ChEBI" id="CHEBI:15377"/>
        <dbReference type="ChEBI" id="CHEBI:15378"/>
        <dbReference type="ChEBI" id="CHEBI:33019"/>
        <dbReference type="ChEBI" id="CHEBI:46398"/>
        <dbReference type="ChEBI" id="CHEBI:57865"/>
        <dbReference type="EC" id="3.6.1.9"/>
    </reaction>
</comment>
<comment type="caution">
    <text evidence="7">The sequence shown here is derived from an EMBL/GenBank/DDBJ whole genome shotgun (WGS) entry which is preliminary data.</text>
</comment>
<dbReference type="GO" id="GO:0005737">
    <property type="term" value="C:cytoplasm"/>
    <property type="evidence" value="ECO:0007669"/>
    <property type="project" value="UniProtKB-SubCell"/>
</dbReference>
<feature type="site" description="Important for substrate specificity" evidence="6">
    <location>
        <position position="78"/>
    </location>
</feature>
<dbReference type="EC" id="3.6.1.9" evidence="6"/>
<dbReference type="EMBL" id="JAAKDE010000015">
    <property type="protein sequence ID" value="MBA2133491.1"/>
    <property type="molecule type" value="Genomic_DNA"/>
</dbReference>
<reference evidence="7" key="1">
    <citation type="submission" date="2020-06" db="EMBL/GenBank/DDBJ databases">
        <title>Novel chitinolytic bacterium.</title>
        <authorList>
            <person name="Ungkulpasvich U."/>
            <person name="Kosugi A."/>
            <person name="Uke A."/>
        </authorList>
    </citation>
    <scope>NUCLEOTIDE SEQUENCE</scope>
    <source>
        <strain evidence="7">UUS1-1</strain>
    </source>
</reference>
<dbReference type="HAMAP" id="MF_00528">
    <property type="entry name" value="Maf"/>
    <property type="match status" value="1"/>
</dbReference>
<comment type="subcellular location">
    <subcellularLocation>
        <location evidence="2 6">Cytoplasm</location>
    </subcellularLocation>
</comment>
<evidence type="ECO:0000256" key="1">
    <source>
        <dbReference type="ARBA" id="ARBA00001968"/>
    </source>
</evidence>
<dbReference type="PANTHER" id="PTHR43213">
    <property type="entry name" value="BIFUNCTIONAL DTTP/UTP PYROPHOSPHATASE/METHYLTRANSFERASE PROTEIN-RELATED"/>
    <property type="match status" value="1"/>
</dbReference>
<comment type="function">
    <text evidence="6">Nucleoside triphosphate pyrophosphatase that hydrolyzes dTTP and UTP. May have a dual role in cell division arrest and in preventing the incorporation of modified nucleotides into cellular nucleic acids.</text>
</comment>
<feature type="active site" description="Proton acceptor" evidence="6">
    <location>
        <position position="77"/>
    </location>
</feature>
<dbReference type="SUPFAM" id="SSF52972">
    <property type="entry name" value="ITPase-like"/>
    <property type="match status" value="1"/>
</dbReference>
<protein>
    <recommendedName>
        <fullName evidence="6">dTTP/UTP pyrophosphatase</fullName>
        <shortName evidence="6">dTTPase/UTPase</shortName>
        <ecNumber evidence="6">3.6.1.9</ecNumber>
    </recommendedName>
    <alternativeName>
        <fullName evidence="6">Nucleoside triphosphate pyrophosphatase</fullName>
    </alternativeName>
    <alternativeName>
        <fullName evidence="6">Nucleotide pyrophosphatase</fullName>
        <shortName evidence="6">Nucleotide PPase</shortName>
    </alternativeName>
</protein>
<dbReference type="Proteomes" id="UP000657177">
    <property type="component" value="Unassembled WGS sequence"/>
</dbReference>
<dbReference type="InterPro" id="IPR029001">
    <property type="entry name" value="ITPase-like_fam"/>
</dbReference>
<evidence type="ECO:0000256" key="3">
    <source>
        <dbReference type="ARBA" id="ARBA00022490"/>
    </source>
</evidence>
<evidence type="ECO:0000256" key="5">
    <source>
        <dbReference type="ARBA" id="ARBA00023080"/>
    </source>
</evidence>
<dbReference type="CDD" id="cd00555">
    <property type="entry name" value="Maf"/>
    <property type="match status" value="1"/>
</dbReference>
<comment type="cofactor">
    <cofactor evidence="1 6">
        <name>a divalent metal cation</name>
        <dbReference type="ChEBI" id="CHEBI:60240"/>
    </cofactor>
</comment>
<gene>
    <name evidence="7" type="primary">maf</name>
    <name evidence="7" type="ORF">G5B42_08050</name>
</gene>
<evidence type="ECO:0000313" key="7">
    <source>
        <dbReference type="EMBL" id="MBA2133491.1"/>
    </source>
</evidence>
<name>A0A8J6HSR8_9FIRM</name>
<keyword evidence="4 6" id="KW-0378">Hydrolase</keyword>
<feature type="site" description="Important for substrate specificity" evidence="6">
    <location>
        <position position="12"/>
    </location>
</feature>
<proteinExistence type="inferred from homology"/>
<dbReference type="InterPro" id="IPR003697">
    <property type="entry name" value="Maf-like"/>
</dbReference>
<keyword evidence="3 6" id="KW-0963">Cytoplasm</keyword>
<evidence type="ECO:0000256" key="4">
    <source>
        <dbReference type="ARBA" id="ARBA00022801"/>
    </source>
</evidence>
<dbReference type="GO" id="GO:0009117">
    <property type="term" value="P:nucleotide metabolic process"/>
    <property type="evidence" value="ECO:0007669"/>
    <property type="project" value="UniProtKB-KW"/>
</dbReference>
<evidence type="ECO:0000313" key="8">
    <source>
        <dbReference type="Proteomes" id="UP000657177"/>
    </source>
</evidence>
<dbReference type="Pfam" id="PF02545">
    <property type="entry name" value="Maf"/>
    <property type="match status" value="1"/>
</dbReference>
<organism evidence="7 8">
    <name type="scientific">Capillibacterium thermochitinicola</name>
    <dbReference type="NCBI Taxonomy" id="2699427"/>
    <lineage>
        <taxon>Bacteria</taxon>
        <taxon>Bacillati</taxon>
        <taxon>Bacillota</taxon>
        <taxon>Capillibacterium</taxon>
    </lineage>
</organism>
<dbReference type="FunFam" id="3.90.950.10:FF:000005">
    <property type="entry name" value="7-methyl-GTP pyrophosphatase"/>
    <property type="match status" value="1"/>
</dbReference>
<dbReference type="PIRSF" id="PIRSF006305">
    <property type="entry name" value="Maf"/>
    <property type="match status" value="1"/>
</dbReference>
<accession>A0A8J6HSR8</accession>
<keyword evidence="8" id="KW-1185">Reference proteome</keyword>
<evidence type="ECO:0000256" key="6">
    <source>
        <dbReference type="HAMAP-Rule" id="MF_00528"/>
    </source>
</evidence>